<gene>
    <name evidence="9" type="ORF">AUK40_05335</name>
</gene>
<accession>A0A1J5IG78</accession>
<dbReference type="Proteomes" id="UP000183245">
    <property type="component" value="Unassembled WGS sequence"/>
</dbReference>
<dbReference type="GO" id="GO:0046872">
    <property type="term" value="F:metal ion binding"/>
    <property type="evidence" value="ECO:0007669"/>
    <property type="project" value="UniProtKB-KW"/>
</dbReference>
<comment type="cofactor">
    <cofactor evidence="2">
        <name>Mn(2+)</name>
        <dbReference type="ChEBI" id="CHEBI:29035"/>
    </cofactor>
</comment>
<evidence type="ECO:0000256" key="6">
    <source>
        <dbReference type="ARBA" id="ARBA00022723"/>
    </source>
</evidence>
<proteinExistence type="predicted"/>
<dbReference type="InterPro" id="IPR039356">
    <property type="entry name" value="YfbR/HDDC2"/>
</dbReference>
<comment type="catalytic activity">
    <reaction evidence="1">
        <text>a 2'-deoxyribonucleoside 5'-phosphate + H2O = a 2'-deoxyribonucleoside + phosphate</text>
        <dbReference type="Rhea" id="RHEA:36167"/>
        <dbReference type="ChEBI" id="CHEBI:15377"/>
        <dbReference type="ChEBI" id="CHEBI:18274"/>
        <dbReference type="ChEBI" id="CHEBI:43474"/>
        <dbReference type="ChEBI" id="CHEBI:65317"/>
        <dbReference type="EC" id="3.1.3.89"/>
    </reaction>
</comment>
<protein>
    <recommendedName>
        <fullName evidence="5">5'-deoxynucleotidase</fullName>
        <ecNumber evidence="5">3.1.3.89</ecNumber>
    </recommendedName>
</protein>
<evidence type="ECO:0000313" key="10">
    <source>
        <dbReference type="Proteomes" id="UP000183245"/>
    </source>
</evidence>
<dbReference type="STRING" id="1817892.AUK40_05335"/>
<dbReference type="EMBL" id="MNZT01000094">
    <property type="protein sequence ID" value="OIP96105.1"/>
    <property type="molecule type" value="Genomic_DNA"/>
</dbReference>
<evidence type="ECO:0000256" key="2">
    <source>
        <dbReference type="ARBA" id="ARBA00001936"/>
    </source>
</evidence>
<dbReference type="SUPFAM" id="SSF109604">
    <property type="entry name" value="HD-domain/PDEase-like"/>
    <property type="match status" value="1"/>
</dbReference>
<feature type="domain" description="HD" evidence="8">
    <location>
        <begin position="40"/>
        <end position="147"/>
    </location>
</feature>
<dbReference type="CDD" id="cd00077">
    <property type="entry name" value="HDc"/>
    <property type="match status" value="1"/>
</dbReference>
<evidence type="ECO:0000256" key="5">
    <source>
        <dbReference type="ARBA" id="ARBA00012964"/>
    </source>
</evidence>
<dbReference type="PANTHER" id="PTHR11845:SF13">
    <property type="entry name" value="5'-DEOXYNUCLEOTIDASE HDDC2"/>
    <property type="match status" value="1"/>
</dbReference>
<evidence type="ECO:0000313" key="9">
    <source>
        <dbReference type="EMBL" id="OIP96105.1"/>
    </source>
</evidence>
<keyword evidence="6" id="KW-0479">Metal-binding</keyword>
<comment type="cofactor">
    <cofactor evidence="3">
        <name>Co(2+)</name>
        <dbReference type="ChEBI" id="CHEBI:48828"/>
    </cofactor>
</comment>
<dbReference type="GO" id="GO:0002953">
    <property type="term" value="F:5'-deoxynucleotidase activity"/>
    <property type="evidence" value="ECO:0007669"/>
    <property type="project" value="UniProtKB-EC"/>
</dbReference>
<dbReference type="PROSITE" id="PS51831">
    <property type="entry name" value="HD"/>
    <property type="match status" value="1"/>
</dbReference>
<evidence type="ECO:0000256" key="7">
    <source>
        <dbReference type="ARBA" id="ARBA00022801"/>
    </source>
</evidence>
<dbReference type="Gene3D" id="1.10.3210.10">
    <property type="entry name" value="Hypothetical protein af1432"/>
    <property type="match status" value="1"/>
</dbReference>
<keyword evidence="7" id="KW-0378">Hydrolase</keyword>
<comment type="subunit">
    <text evidence="4">Homodimer.</text>
</comment>
<dbReference type="AlphaFoldDB" id="A0A1J5IG78"/>
<evidence type="ECO:0000256" key="4">
    <source>
        <dbReference type="ARBA" id="ARBA00011738"/>
    </source>
</evidence>
<dbReference type="EC" id="3.1.3.89" evidence="5"/>
<evidence type="ECO:0000259" key="8">
    <source>
        <dbReference type="PROSITE" id="PS51831"/>
    </source>
</evidence>
<dbReference type="GO" id="GO:0005737">
    <property type="term" value="C:cytoplasm"/>
    <property type="evidence" value="ECO:0007669"/>
    <property type="project" value="TreeGrafter"/>
</dbReference>
<comment type="caution">
    <text evidence="9">The sequence shown here is derived from an EMBL/GenBank/DDBJ whole genome shotgun (WGS) entry which is preliminary data.</text>
</comment>
<sequence length="203" mass="22787">MHHDTMKQVLEVFLTLQVTKELPRQGFINFGFKRNESDSVAAHSFTVCALSYFLAKTYAREGKAVNPEHALSIALIHDMGEAISGDIGYHVKRVAGKLLAQVEEKTMDMLISKLDFRADILSLYHEYNEVTSPEARIVKLADALDAWTQMLLTPGADLSSQTVFVDDKAEHLKNDPVFGDELEDFFRTACSMLRNKEVTFLGS</sequence>
<dbReference type="InterPro" id="IPR003607">
    <property type="entry name" value="HD/PDEase_dom"/>
</dbReference>
<dbReference type="PANTHER" id="PTHR11845">
    <property type="entry name" value="5'-DEOXYNUCLEOTIDASE HDDC2"/>
    <property type="match status" value="1"/>
</dbReference>
<organism evidence="9 10">
    <name type="scientific">Candidatus Wirthbacteria bacterium CG2_30_54_11</name>
    <dbReference type="NCBI Taxonomy" id="1817892"/>
    <lineage>
        <taxon>Bacteria</taxon>
        <taxon>Candidatus Wirthbacteria</taxon>
    </lineage>
</organism>
<evidence type="ECO:0000256" key="3">
    <source>
        <dbReference type="ARBA" id="ARBA00001941"/>
    </source>
</evidence>
<evidence type="ECO:0000256" key="1">
    <source>
        <dbReference type="ARBA" id="ARBA00001638"/>
    </source>
</evidence>
<name>A0A1J5IG78_9BACT</name>
<dbReference type="SMART" id="SM00471">
    <property type="entry name" value="HDc"/>
    <property type="match status" value="1"/>
</dbReference>
<dbReference type="InterPro" id="IPR006674">
    <property type="entry name" value="HD_domain"/>
</dbReference>
<reference evidence="9 10" key="1">
    <citation type="journal article" date="2016" name="Environ. Microbiol.">
        <title>Genomic resolution of a cold subsurface aquifer community provides metabolic insights for novel microbes adapted to high CO concentrations.</title>
        <authorList>
            <person name="Probst A.J."/>
            <person name="Castelle C.J."/>
            <person name="Singh A."/>
            <person name="Brown C.T."/>
            <person name="Anantharaman K."/>
            <person name="Sharon I."/>
            <person name="Hug L.A."/>
            <person name="Burstein D."/>
            <person name="Emerson J.B."/>
            <person name="Thomas B.C."/>
            <person name="Banfield J.F."/>
        </authorList>
    </citation>
    <scope>NUCLEOTIDE SEQUENCE [LARGE SCALE GENOMIC DNA]</scope>
    <source>
        <strain evidence="9">CG2_30_54_11</strain>
    </source>
</reference>
<dbReference type="Pfam" id="PF13023">
    <property type="entry name" value="HD_3"/>
    <property type="match status" value="1"/>
</dbReference>